<keyword evidence="1" id="KW-1133">Transmembrane helix</keyword>
<evidence type="ECO:0000256" key="1">
    <source>
        <dbReference type="SAM" id="Phobius"/>
    </source>
</evidence>
<protein>
    <submittedName>
        <fullName evidence="2">Uncharacterized protein</fullName>
    </submittedName>
</protein>
<reference evidence="2 3" key="2">
    <citation type="submission" date="2018-06" db="EMBL/GenBank/DDBJ databases">
        <title>Metagenomic assembly of (sub)arctic Cyanobacteria and their associated microbiome from non-axenic cultures.</title>
        <authorList>
            <person name="Baurain D."/>
        </authorList>
    </citation>
    <scope>NUCLEOTIDE SEQUENCE [LARGE SCALE GENOMIC DNA]</scope>
    <source>
        <strain evidence="2">ULC129bin1</strain>
    </source>
</reference>
<keyword evidence="1" id="KW-0812">Transmembrane</keyword>
<evidence type="ECO:0000313" key="2">
    <source>
        <dbReference type="EMBL" id="PZO18188.1"/>
    </source>
</evidence>
<gene>
    <name evidence="2" type="ORF">DCF25_10180</name>
</gene>
<dbReference type="AlphaFoldDB" id="A0A2W4WG59"/>
<keyword evidence="1" id="KW-0472">Membrane</keyword>
<organism evidence="2 3">
    <name type="scientific">Leptolyngbya foveolarum</name>
    <dbReference type="NCBI Taxonomy" id="47253"/>
    <lineage>
        <taxon>Bacteria</taxon>
        <taxon>Bacillati</taxon>
        <taxon>Cyanobacteriota</taxon>
        <taxon>Cyanophyceae</taxon>
        <taxon>Leptolyngbyales</taxon>
        <taxon>Leptolyngbyaceae</taxon>
        <taxon>Leptolyngbya group</taxon>
        <taxon>Leptolyngbya</taxon>
    </lineage>
</organism>
<dbReference type="EMBL" id="QBMC01000058">
    <property type="protein sequence ID" value="PZO18188.1"/>
    <property type="molecule type" value="Genomic_DNA"/>
</dbReference>
<accession>A0A2W4WG59</accession>
<dbReference type="Proteomes" id="UP000249354">
    <property type="component" value="Unassembled WGS sequence"/>
</dbReference>
<reference evidence="3" key="1">
    <citation type="submission" date="2018-04" db="EMBL/GenBank/DDBJ databases">
        <authorList>
            <person name="Cornet L."/>
        </authorList>
    </citation>
    <scope>NUCLEOTIDE SEQUENCE [LARGE SCALE GENOMIC DNA]</scope>
</reference>
<name>A0A2W4WG59_9CYAN</name>
<evidence type="ECO:0000313" key="3">
    <source>
        <dbReference type="Proteomes" id="UP000249354"/>
    </source>
</evidence>
<feature type="transmembrane region" description="Helical" evidence="1">
    <location>
        <begin position="7"/>
        <end position="27"/>
    </location>
</feature>
<sequence length="167" mass="17810">MILRNKSLTYIAIAVAGLSLLAGFISYRAIAMNETTQPWQPLSELVTAAKLTEIVAESTAPSADREAIAASAVGYEQGDLLLVDFNTPALCGIGGCALAGYQASTGERVLAVYVQRTSPDEPIVEVIDQPGFSLPCLLVPPDPEDENIFAETDKDTLCYQNGSWSIQ</sequence>
<comment type="caution">
    <text evidence="2">The sequence shown here is derived from an EMBL/GenBank/DDBJ whole genome shotgun (WGS) entry which is preliminary data.</text>
</comment>
<proteinExistence type="predicted"/>